<dbReference type="NCBIfam" id="NF041082">
    <property type="entry name" value="thermosome_alpha"/>
    <property type="match status" value="1"/>
</dbReference>
<dbReference type="InterPro" id="IPR027409">
    <property type="entry name" value="GroEL-like_apical_dom_sf"/>
</dbReference>
<dbReference type="Gene3D" id="1.10.560.10">
    <property type="entry name" value="GroEL-like equatorial domain"/>
    <property type="match status" value="1"/>
</dbReference>
<dbReference type="FunFam" id="3.50.7.10:FF:000003">
    <property type="entry name" value="T-complex protein 1 subunit epsilon"/>
    <property type="match status" value="1"/>
</dbReference>
<gene>
    <name evidence="11" type="primary">CCT5</name>
</gene>
<evidence type="ECO:0000256" key="9">
    <source>
        <dbReference type="ARBA" id="ARBA00033325"/>
    </source>
</evidence>
<evidence type="ECO:0000256" key="4">
    <source>
        <dbReference type="ARBA" id="ARBA00022741"/>
    </source>
</evidence>
<evidence type="ECO:0000256" key="10">
    <source>
        <dbReference type="RuleBase" id="RU004187"/>
    </source>
</evidence>
<dbReference type="InterPro" id="IPR027410">
    <property type="entry name" value="TCP-1-like_intermed_sf"/>
</dbReference>
<protein>
    <recommendedName>
        <fullName evidence="7">T-complex protein 1 subunit epsilon</fullName>
    </recommendedName>
    <alternativeName>
        <fullName evidence="9">CCT-epsilon</fullName>
    </alternativeName>
</protein>
<evidence type="ECO:0000256" key="8">
    <source>
        <dbReference type="ARBA" id="ARBA00024677"/>
    </source>
</evidence>
<dbReference type="PROSITE" id="PS00751">
    <property type="entry name" value="TCP1_2"/>
    <property type="match status" value="1"/>
</dbReference>
<comment type="similarity">
    <text evidence="2 10">Belongs to the TCP-1 chaperonin family.</text>
</comment>
<keyword evidence="4 10" id="KW-0547">Nucleotide-binding</keyword>
<keyword evidence="6 10" id="KW-0143">Chaperone</keyword>
<comment type="subcellular location">
    <subcellularLocation>
        <location evidence="1">Cytoplasm</location>
    </subcellularLocation>
</comment>
<dbReference type="InterPro" id="IPR054827">
    <property type="entry name" value="thermosome_alpha"/>
</dbReference>
<dbReference type="GO" id="GO:0005832">
    <property type="term" value="C:chaperonin-containing T-complex"/>
    <property type="evidence" value="ECO:0007669"/>
    <property type="project" value="UniProtKB-ARBA"/>
</dbReference>
<evidence type="ECO:0000256" key="3">
    <source>
        <dbReference type="ARBA" id="ARBA00022490"/>
    </source>
</evidence>
<evidence type="ECO:0000256" key="5">
    <source>
        <dbReference type="ARBA" id="ARBA00022840"/>
    </source>
</evidence>
<dbReference type="InterPro" id="IPR017998">
    <property type="entry name" value="Chaperone_TCP-1"/>
</dbReference>
<keyword evidence="5 10" id="KW-0067">ATP-binding</keyword>
<dbReference type="CDD" id="cd03339">
    <property type="entry name" value="TCP1_epsilon"/>
    <property type="match status" value="1"/>
</dbReference>
<evidence type="ECO:0000256" key="6">
    <source>
        <dbReference type="ARBA" id="ARBA00023186"/>
    </source>
</evidence>
<dbReference type="InterPro" id="IPR012718">
    <property type="entry name" value="Chap_CCT_epsi"/>
</dbReference>
<dbReference type="Gene3D" id="3.30.260.10">
    <property type="entry name" value="TCP-1-like chaperonin intermediate domain"/>
    <property type="match status" value="1"/>
</dbReference>
<organism evidence="11">
    <name type="scientific">Physarum polycephalum</name>
    <name type="common">Many-headed slime mold</name>
    <name type="synonym">Badhamia polycephala</name>
    <dbReference type="NCBI Taxonomy" id="5791"/>
    <lineage>
        <taxon>Eukaryota</taxon>
        <taxon>Amoebozoa</taxon>
        <taxon>Evosea</taxon>
        <taxon>Eumycetozoa</taxon>
        <taxon>Myxogastria</taxon>
        <taxon>Myxogastromycetidae</taxon>
        <taxon>Physariida</taxon>
        <taxon>Physaraceae</taxon>
        <taxon>Physarum</taxon>
    </lineage>
</organism>
<dbReference type="SUPFAM" id="SSF52029">
    <property type="entry name" value="GroEL apical domain-like"/>
    <property type="match status" value="1"/>
</dbReference>
<dbReference type="InterPro" id="IPR053374">
    <property type="entry name" value="TCP-1_chaperonin"/>
</dbReference>
<reference evidence="11" key="1">
    <citation type="submission" date="2002-03" db="EMBL/GenBank/DDBJ databases">
        <title>Type II chaperonin CCT (chaperonin containing TCP-1) in Physarum polycephalum.</title>
        <authorList>
            <person name="Roobol A."/>
            <person name="Carden M.J."/>
        </authorList>
    </citation>
    <scope>NUCLEOTIDE SEQUENCE</scope>
    <source>
        <strain evidence="11">CL</strain>
    </source>
</reference>
<dbReference type="GO" id="GO:0140662">
    <property type="term" value="F:ATP-dependent protein folding chaperone"/>
    <property type="evidence" value="ECO:0007669"/>
    <property type="project" value="InterPro"/>
</dbReference>
<dbReference type="Gene3D" id="3.50.7.10">
    <property type="entry name" value="GroEL"/>
    <property type="match status" value="1"/>
</dbReference>
<sequence length="536" mass="58506">MNVAFDEFGRPFIIIREQKAKERVKGIEAIKQHILAARAVSNIMRTSLGPKGMDKMLISPDGDLTVTNDGATILDNMHVDNQIAKLMVQLSKSQDEEIGDGTTGVVVLAGSLLEQAGSLIDKGLHPTRISEGFDQACKIAIDHLKTVCDSLEFSRENLDPLITTAMTSLGSKIVNRYHRKMAEISVKAVMNVADLDRKDVNLELIKLEGKEGGRLEDTELINGIIVDKGFSHPQMQTEIKDAKLCILSCPFEPPKTKTKGTLQVTSAEAFSKLAEVEMNYFTNMVNKVKETGANLVICQWGFDDEANHLLLQNKLPAVRWVGGLELEKIAIATGGRIVPRFEEVSAAKLGKAGKVREIGFGTTKDRYLLIEECPNTKAVTIFVRGGNKMLVEEAKRSIHDAICVTRNLVRDNRIIYGGGSAEITMSLAVSQAADKIASVEQYAVRAFADALDAIPIALAENSGLAPIETLAALKAAHISEKNPHLGVDCVGSGTNDMKRQRVFDPLVGKIQQILLANQVVKMILKIDDVIRMGDDQ</sequence>
<evidence type="ECO:0000256" key="2">
    <source>
        <dbReference type="ARBA" id="ARBA00008020"/>
    </source>
</evidence>
<keyword evidence="3" id="KW-0963">Cytoplasm</keyword>
<evidence type="ECO:0000256" key="7">
    <source>
        <dbReference type="ARBA" id="ARBA00024086"/>
    </source>
</evidence>
<dbReference type="PROSITE" id="PS00750">
    <property type="entry name" value="TCP1_1"/>
    <property type="match status" value="1"/>
</dbReference>
<dbReference type="NCBIfam" id="NF041083">
    <property type="entry name" value="thermosome_beta"/>
    <property type="match status" value="1"/>
</dbReference>
<comment type="function">
    <text evidence="8">Molecular chaperone; assists the folding of proteins upon ATP hydrolysis. Known to play a role, in vitro, in the folding of actin and tubulin.</text>
</comment>
<dbReference type="PANTHER" id="PTHR11353">
    <property type="entry name" value="CHAPERONIN"/>
    <property type="match status" value="1"/>
</dbReference>
<dbReference type="SUPFAM" id="SSF54849">
    <property type="entry name" value="GroEL-intermediate domain like"/>
    <property type="match status" value="1"/>
</dbReference>
<evidence type="ECO:0000313" key="11">
    <source>
        <dbReference type="EMBL" id="AAM12858.1"/>
    </source>
</evidence>
<dbReference type="PRINTS" id="PR00304">
    <property type="entry name" value="TCOMPLEXTCP1"/>
</dbReference>
<dbReference type="SUPFAM" id="SSF48592">
    <property type="entry name" value="GroEL equatorial domain-like"/>
    <property type="match status" value="1"/>
</dbReference>
<dbReference type="Pfam" id="PF00118">
    <property type="entry name" value="Cpn60_TCP1"/>
    <property type="match status" value="1"/>
</dbReference>
<accession>Q8T5T5</accession>
<dbReference type="InterPro" id="IPR002423">
    <property type="entry name" value="Cpn60/GroEL/TCP-1"/>
</dbReference>
<dbReference type="InterPro" id="IPR027413">
    <property type="entry name" value="GROEL-like_equatorial_sf"/>
</dbReference>
<dbReference type="AlphaFoldDB" id="Q8T5T5"/>
<dbReference type="NCBIfam" id="TIGR02343">
    <property type="entry name" value="chap_CCT_epsi"/>
    <property type="match status" value="1"/>
</dbReference>
<dbReference type="InterPro" id="IPR002194">
    <property type="entry name" value="Chaperonin_TCP-1_CS"/>
</dbReference>
<dbReference type="GO" id="GO:0016887">
    <property type="term" value="F:ATP hydrolysis activity"/>
    <property type="evidence" value="ECO:0007669"/>
    <property type="project" value="InterPro"/>
</dbReference>
<proteinExistence type="evidence at transcript level"/>
<dbReference type="EMBL" id="AF494044">
    <property type="protein sequence ID" value="AAM12858.1"/>
    <property type="molecule type" value="mRNA"/>
</dbReference>
<dbReference type="PROSITE" id="PS00995">
    <property type="entry name" value="TCP1_3"/>
    <property type="match status" value="1"/>
</dbReference>
<evidence type="ECO:0000256" key="1">
    <source>
        <dbReference type="ARBA" id="ARBA00004496"/>
    </source>
</evidence>
<name>Q8T5T5_PHYPO</name>
<dbReference type="GO" id="GO:0051082">
    <property type="term" value="F:unfolded protein binding"/>
    <property type="evidence" value="ECO:0007669"/>
    <property type="project" value="InterPro"/>
</dbReference>
<dbReference type="FunFam" id="1.10.560.10:FF:000049">
    <property type="entry name" value="T-complex protein 1 subunitTheta, putative"/>
    <property type="match status" value="1"/>
</dbReference>
<dbReference type="GO" id="GO:0005524">
    <property type="term" value="F:ATP binding"/>
    <property type="evidence" value="ECO:0007669"/>
    <property type="project" value="UniProtKB-KW"/>
</dbReference>